<feature type="chain" id="PRO_5012197061" description="RING-type domain-containing protein" evidence="6">
    <location>
        <begin position="18"/>
        <end position="481"/>
    </location>
</feature>
<feature type="compositionally biased region" description="Basic and acidic residues" evidence="5">
    <location>
        <begin position="208"/>
        <end position="219"/>
    </location>
</feature>
<keyword evidence="2 4" id="KW-0863">Zinc-finger</keyword>
<dbReference type="Proteomes" id="UP000006882">
    <property type="component" value="Chromosome G1"/>
</dbReference>
<protein>
    <recommendedName>
        <fullName evidence="7">RING-type domain-containing protein</fullName>
    </recommendedName>
</protein>
<dbReference type="EMBL" id="CM007651">
    <property type="protein sequence ID" value="ONI26484.1"/>
    <property type="molecule type" value="Genomic_DNA"/>
</dbReference>
<feature type="compositionally biased region" description="Polar residues" evidence="5">
    <location>
        <begin position="323"/>
        <end position="333"/>
    </location>
</feature>
<dbReference type="InterPro" id="IPR013083">
    <property type="entry name" value="Znf_RING/FYVE/PHD"/>
</dbReference>
<dbReference type="PANTHER" id="PTHR46293:SF3">
    <property type="entry name" value="E3 UBIQUITIN PROTEIN LIGASE DRIPH-RELATED"/>
    <property type="match status" value="1"/>
</dbReference>
<dbReference type="PANTHER" id="PTHR46293">
    <property type="entry name" value="E3 UBIQUITIN PROTEIN LIGASE DRIP1"/>
    <property type="match status" value="1"/>
</dbReference>
<dbReference type="eggNOG" id="KOG2660">
    <property type="taxonomic scope" value="Eukaryota"/>
</dbReference>
<proteinExistence type="predicted"/>
<dbReference type="GO" id="GO:0004842">
    <property type="term" value="F:ubiquitin-protein transferase activity"/>
    <property type="evidence" value="ECO:0007669"/>
    <property type="project" value="InterPro"/>
</dbReference>
<organism evidence="8 9">
    <name type="scientific">Prunus persica</name>
    <name type="common">Peach</name>
    <name type="synonym">Amygdalus persica</name>
    <dbReference type="NCBI Taxonomy" id="3760"/>
    <lineage>
        <taxon>Eukaryota</taxon>
        <taxon>Viridiplantae</taxon>
        <taxon>Streptophyta</taxon>
        <taxon>Embryophyta</taxon>
        <taxon>Tracheophyta</taxon>
        <taxon>Spermatophyta</taxon>
        <taxon>Magnoliopsida</taxon>
        <taxon>eudicotyledons</taxon>
        <taxon>Gunneridae</taxon>
        <taxon>Pentapetalae</taxon>
        <taxon>rosids</taxon>
        <taxon>fabids</taxon>
        <taxon>Rosales</taxon>
        <taxon>Rosaceae</taxon>
        <taxon>Amygdaloideae</taxon>
        <taxon>Amygdaleae</taxon>
        <taxon>Prunus</taxon>
    </lineage>
</organism>
<feature type="region of interest" description="Disordered" evidence="5">
    <location>
        <begin position="308"/>
        <end position="349"/>
    </location>
</feature>
<dbReference type="STRING" id="3760.A0A251QRQ3"/>
<dbReference type="PROSITE" id="PS00518">
    <property type="entry name" value="ZF_RING_1"/>
    <property type="match status" value="1"/>
</dbReference>
<evidence type="ECO:0000313" key="9">
    <source>
        <dbReference type="Proteomes" id="UP000006882"/>
    </source>
</evidence>
<dbReference type="SMART" id="SM00184">
    <property type="entry name" value="RING"/>
    <property type="match status" value="1"/>
</dbReference>
<evidence type="ECO:0000256" key="5">
    <source>
        <dbReference type="SAM" id="MobiDB-lite"/>
    </source>
</evidence>
<dbReference type="Gramene" id="ONI26484">
    <property type="protein sequence ID" value="ONI26484"/>
    <property type="gene ID" value="PRUPE_1G028000"/>
</dbReference>
<dbReference type="GO" id="GO:0008270">
    <property type="term" value="F:zinc ion binding"/>
    <property type="evidence" value="ECO:0007669"/>
    <property type="project" value="UniProtKB-KW"/>
</dbReference>
<evidence type="ECO:0000256" key="4">
    <source>
        <dbReference type="PROSITE-ProRule" id="PRU00175"/>
    </source>
</evidence>
<evidence type="ECO:0000259" key="7">
    <source>
        <dbReference type="PROSITE" id="PS50089"/>
    </source>
</evidence>
<dbReference type="SUPFAM" id="SSF57850">
    <property type="entry name" value="RING/U-box"/>
    <property type="match status" value="1"/>
</dbReference>
<feature type="domain" description="RING-type" evidence="7">
    <location>
        <begin position="33"/>
        <end position="74"/>
    </location>
</feature>
<keyword evidence="1" id="KW-0479">Metal-binding</keyword>
<feature type="compositionally biased region" description="Basic residues" evidence="5">
    <location>
        <begin position="337"/>
        <end position="346"/>
    </location>
</feature>
<evidence type="ECO:0000256" key="1">
    <source>
        <dbReference type="ARBA" id="ARBA00022723"/>
    </source>
</evidence>
<evidence type="ECO:0000256" key="2">
    <source>
        <dbReference type="ARBA" id="ARBA00022771"/>
    </source>
</evidence>
<dbReference type="AlphaFoldDB" id="A0A251QRQ3"/>
<dbReference type="InterPro" id="IPR001841">
    <property type="entry name" value="Znf_RING"/>
</dbReference>
<sequence length="481" mass="54262">MHHVMMLLLCPMPMMSSQVVKRERAKLEACMTCPLCNKLFSEATTISECLHTFCRKCIYKKIIDEEVDYCPKCKADLGVSPLEKLRADNNWEDIRAKLFPSDRKKVNAAADLNVQDIKEKTVPSETKEFKAPADRNMQDITPKLFPSEREQVKAPSVSSVTFPAKRKERYLSSLVISTPQVSSSSDMSGRRRYPTRRSFTLQESLSIREPEKKEEDFLERLNSSGTPKKDAVYTRQNSIEGSSKQHMVNKGVEDNAQPGDGKANLWKPLNRRVEAASNTSADKLPVQLPAAESVLPDNLNKETREIKAIPEHDNISKVHGNENESNPAPSGSVTFRKAQRGRKRKPAASQGLNISAQYVIDANNKCERRFRPIWFSLIASNHQDGYAPLPQIPSCYLRVKDGNLPVSFIKKYLVKKLELTSEDEVEISLLGKPVIPTLQLQNLVDLWLRTTPASQIIQTSPGSSAKEYVMALMYGRKMQLR</sequence>
<dbReference type="Pfam" id="PF13923">
    <property type="entry name" value="zf-C3HC4_2"/>
    <property type="match status" value="1"/>
</dbReference>
<accession>A0A251QRQ3</accession>
<feature type="signal peptide" evidence="6">
    <location>
        <begin position="1"/>
        <end position="17"/>
    </location>
</feature>
<reference evidence="8 9" key="1">
    <citation type="journal article" date="2013" name="Nat. Genet.">
        <title>The high-quality draft genome of peach (Prunus persica) identifies unique patterns of genetic diversity, domestication and genome evolution.</title>
        <authorList>
            <consortium name="International Peach Genome Initiative"/>
            <person name="Verde I."/>
            <person name="Abbott A.G."/>
            <person name="Scalabrin S."/>
            <person name="Jung S."/>
            <person name="Shu S."/>
            <person name="Marroni F."/>
            <person name="Zhebentyayeva T."/>
            <person name="Dettori M.T."/>
            <person name="Grimwood J."/>
            <person name="Cattonaro F."/>
            <person name="Zuccolo A."/>
            <person name="Rossini L."/>
            <person name="Jenkins J."/>
            <person name="Vendramin E."/>
            <person name="Meisel L.A."/>
            <person name="Decroocq V."/>
            <person name="Sosinski B."/>
            <person name="Prochnik S."/>
            <person name="Mitros T."/>
            <person name="Policriti A."/>
            <person name="Cipriani G."/>
            <person name="Dondini L."/>
            <person name="Ficklin S."/>
            <person name="Goodstein D.M."/>
            <person name="Xuan P."/>
            <person name="Del Fabbro C."/>
            <person name="Aramini V."/>
            <person name="Copetti D."/>
            <person name="Gonzalez S."/>
            <person name="Horner D.S."/>
            <person name="Falchi R."/>
            <person name="Lucas S."/>
            <person name="Mica E."/>
            <person name="Maldonado J."/>
            <person name="Lazzari B."/>
            <person name="Bielenberg D."/>
            <person name="Pirona R."/>
            <person name="Miculan M."/>
            <person name="Barakat A."/>
            <person name="Testolin R."/>
            <person name="Stella A."/>
            <person name="Tartarini S."/>
            <person name="Tonutti P."/>
            <person name="Arus P."/>
            <person name="Orellana A."/>
            <person name="Wells C."/>
            <person name="Main D."/>
            <person name="Vizzotto G."/>
            <person name="Silva H."/>
            <person name="Salamini F."/>
            <person name="Schmutz J."/>
            <person name="Morgante M."/>
            <person name="Rokhsar D.S."/>
        </authorList>
    </citation>
    <scope>NUCLEOTIDE SEQUENCE [LARGE SCALE GENOMIC DNA]</scope>
    <source>
        <strain evidence="9">cv. Nemared</strain>
    </source>
</reference>
<keyword evidence="3" id="KW-0862">Zinc</keyword>
<feature type="compositionally biased region" description="Polar residues" evidence="5">
    <location>
        <begin position="234"/>
        <end position="246"/>
    </location>
</feature>
<feature type="region of interest" description="Disordered" evidence="5">
    <location>
        <begin position="208"/>
        <end position="246"/>
    </location>
</feature>
<evidence type="ECO:0000313" key="8">
    <source>
        <dbReference type="EMBL" id="ONI26484.1"/>
    </source>
</evidence>
<feature type="compositionally biased region" description="Basic and acidic residues" evidence="5">
    <location>
        <begin position="308"/>
        <end position="322"/>
    </location>
</feature>
<name>A0A251QRQ3_PRUPE</name>
<dbReference type="Gene3D" id="3.30.40.10">
    <property type="entry name" value="Zinc/RING finger domain, C3HC4 (zinc finger)"/>
    <property type="match status" value="1"/>
</dbReference>
<keyword evidence="6" id="KW-0732">Signal</keyword>
<keyword evidence="9" id="KW-1185">Reference proteome</keyword>
<gene>
    <name evidence="8" type="ORF">PRUPE_1G028000</name>
</gene>
<dbReference type="CDD" id="cd16525">
    <property type="entry name" value="RING-HC_PCGF"/>
    <property type="match status" value="1"/>
</dbReference>
<dbReference type="PROSITE" id="PS50089">
    <property type="entry name" value="ZF_RING_2"/>
    <property type="match status" value="1"/>
</dbReference>
<dbReference type="InterPro" id="IPR044807">
    <property type="entry name" value="DRIP1-like"/>
</dbReference>
<dbReference type="InterPro" id="IPR017907">
    <property type="entry name" value="Znf_RING_CS"/>
</dbReference>
<evidence type="ECO:0000256" key="3">
    <source>
        <dbReference type="ARBA" id="ARBA00022833"/>
    </source>
</evidence>
<evidence type="ECO:0000256" key="6">
    <source>
        <dbReference type="SAM" id="SignalP"/>
    </source>
</evidence>